<name>A0ACB7WFN3_DIOAL</name>
<proteinExistence type="predicted"/>
<accession>A0ACB7WFN3</accession>
<organism evidence="1 2">
    <name type="scientific">Dioscorea alata</name>
    <name type="common">Purple yam</name>
    <dbReference type="NCBI Taxonomy" id="55571"/>
    <lineage>
        <taxon>Eukaryota</taxon>
        <taxon>Viridiplantae</taxon>
        <taxon>Streptophyta</taxon>
        <taxon>Embryophyta</taxon>
        <taxon>Tracheophyta</taxon>
        <taxon>Spermatophyta</taxon>
        <taxon>Magnoliopsida</taxon>
        <taxon>Liliopsida</taxon>
        <taxon>Dioscoreales</taxon>
        <taxon>Dioscoreaceae</taxon>
        <taxon>Dioscorea</taxon>
    </lineage>
</organism>
<keyword evidence="2" id="KW-1185">Reference proteome</keyword>
<comment type="caution">
    <text evidence="1">The sequence shown here is derived from an EMBL/GenBank/DDBJ whole genome shotgun (WGS) entry which is preliminary data.</text>
</comment>
<evidence type="ECO:0000313" key="2">
    <source>
        <dbReference type="Proteomes" id="UP000827976"/>
    </source>
</evidence>
<dbReference type="Proteomes" id="UP000827976">
    <property type="component" value="Chromosome 4"/>
</dbReference>
<dbReference type="EC" id="5.1.99.1" evidence="1"/>
<gene>
    <name evidence="1" type="ORF">IHE45_04G119500</name>
</gene>
<protein>
    <submittedName>
        <fullName evidence="1">Methylmalonyl-CoA epimerase protein</fullName>
        <ecNumber evidence="1">5.1.99.1</ecNumber>
    </submittedName>
</protein>
<dbReference type="EMBL" id="CM037014">
    <property type="protein sequence ID" value="KAH7686663.1"/>
    <property type="molecule type" value="Genomic_DNA"/>
</dbReference>
<evidence type="ECO:0000313" key="1">
    <source>
        <dbReference type="EMBL" id="KAH7686663.1"/>
    </source>
</evidence>
<sequence length="178" mass="20364">MLDRRESSSPLPLTSLNHISMLCSSLEKSLHFYQNVLGFYSIKRPSSFDFNGAWLFSNFGFGIHLLQAEDPCSLPKKTEINPKDDHISFQCESMSLVERKLKEMGIRYMQRQVEDGGVYVDQLFFHDPDGLMIEICNCEKLPVIPLINDDPIKLCRIASIKQQQKQMVQCQIKANSCG</sequence>
<reference evidence="2" key="1">
    <citation type="journal article" date="2022" name="Nat. Commun.">
        <title>Chromosome evolution and the genetic basis of agronomically important traits in greater yam.</title>
        <authorList>
            <person name="Bredeson J.V."/>
            <person name="Lyons J.B."/>
            <person name="Oniyinde I.O."/>
            <person name="Okereke N.R."/>
            <person name="Kolade O."/>
            <person name="Nnabue I."/>
            <person name="Nwadili C.O."/>
            <person name="Hribova E."/>
            <person name="Parker M."/>
            <person name="Nwogha J."/>
            <person name="Shu S."/>
            <person name="Carlson J."/>
            <person name="Kariba R."/>
            <person name="Muthemba S."/>
            <person name="Knop K."/>
            <person name="Barton G.J."/>
            <person name="Sherwood A.V."/>
            <person name="Lopez-Montes A."/>
            <person name="Asiedu R."/>
            <person name="Jamnadass R."/>
            <person name="Muchugi A."/>
            <person name="Goodstein D."/>
            <person name="Egesi C.N."/>
            <person name="Featherston J."/>
            <person name="Asfaw A."/>
            <person name="Simpson G.G."/>
            <person name="Dolezel J."/>
            <person name="Hendre P.S."/>
            <person name="Van Deynze A."/>
            <person name="Kumar P.L."/>
            <person name="Obidiegwu J.E."/>
            <person name="Bhattacharjee R."/>
            <person name="Rokhsar D.S."/>
        </authorList>
    </citation>
    <scope>NUCLEOTIDE SEQUENCE [LARGE SCALE GENOMIC DNA]</scope>
    <source>
        <strain evidence="2">cv. TDa95/00328</strain>
    </source>
</reference>
<keyword evidence="1" id="KW-0413">Isomerase</keyword>